<dbReference type="InterPro" id="IPR038765">
    <property type="entry name" value="Papain-like_cys_pep_sf"/>
</dbReference>
<sequence>MRVVFAVLAWMLLCGAAQAEAYKTGAPPAWVLPLAVEAEPGGKPPAARGGVAFLLRDMQSRVDQRGKITYFHTASKALDGGGVEKAANLSINFDPSYQTLTLHAINVIRDGKVIPKLAGARVQVLQRETELDYLIYDGSKTASVLLDDVRIGDIVEYAFSLDGVNPVFQGKVSNRAEMGWSVPVARSFVRLLMPSNRPVRIASQNSKLAPVLSEADGYRDYRWDQRDVAAIRVDNGAPEWYNPYAAVQWTEYQDWAAVVQWALPLYQTPREVGPALREEIARIGRNYTEPEARAAAVLRAVQRDIRYLGIEVGAGSHAPTAPDKVYQRRFGDCKDKTLLTITMLRALGIDAVPALVNTEMTRDIANWAPTPLAFNHVLVRANVHGAVYWLDPTRSEQQGELGYLYQPDYGYALVLEKGSNALSLMGPQFGGVKRIKAVFDSSDGVEQPVNYTVSTTVLSQRADTLRTQLRHNRSELETQYQNFYARSYDSLRSNGAMDVQDDEAHNELTTVEHYNIPGFWSRNDKRKRSEASVEASEIDHPLKAPDAVSRNAPLRLDYPYEVIEDTEVRLPERWNLKTSVTEVRDPAFEFSYKVSKGNDGRSLQITARYKALRDHVAPEDMANYAAHLKQARDAVGYQLYSQWDAAGAAAEEPASKRGAGYFVLGMLVLLPAWIWLGVRMQRAAPAHAEVNRRLLLVVVMVSGLLAICLLLPVRPSKVLPSALVLLAIMTGYLLRTVPQVPSTHIAYPWALRIYRARNHTTPLVARALLRKALPLIGWFAIGSALASLLS</sequence>
<reference evidence="5 6" key="1">
    <citation type="submission" date="2019-11" db="EMBL/GenBank/DDBJ databases">
        <title>Novel species isolated from a subtropical stream in China.</title>
        <authorList>
            <person name="Lu H."/>
        </authorList>
    </citation>
    <scope>NUCLEOTIDE SEQUENCE [LARGE SCALE GENOMIC DNA]</scope>
    <source>
        <strain evidence="5 6">FT80W</strain>
    </source>
</reference>
<dbReference type="AlphaFoldDB" id="A0A6I2KY78"/>
<keyword evidence="1" id="KW-0812">Transmembrane</keyword>
<dbReference type="EMBL" id="WKJK01000005">
    <property type="protein sequence ID" value="MRW90771.1"/>
    <property type="molecule type" value="Genomic_DNA"/>
</dbReference>
<feature type="transmembrane region" description="Helical" evidence="1">
    <location>
        <begin position="690"/>
        <end position="712"/>
    </location>
</feature>
<feature type="domain" description="DUF3857" evidence="4">
    <location>
        <begin position="69"/>
        <end position="231"/>
    </location>
</feature>
<keyword evidence="1" id="KW-1133">Transmembrane helix</keyword>
<evidence type="ECO:0000313" key="6">
    <source>
        <dbReference type="Proteomes" id="UP000433309"/>
    </source>
</evidence>
<dbReference type="InterPro" id="IPR002931">
    <property type="entry name" value="Transglutaminase-like"/>
</dbReference>
<dbReference type="Gene3D" id="2.60.40.3140">
    <property type="match status" value="1"/>
</dbReference>
<keyword evidence="2" id="KW-0732">Signal</keyword>
<feature type="domain" description="Transglutaminase-like" evidence="3">
    <location>
        <begin position="282"/>
        <end position="351"/>
    </location>
</feature>
<dbReference type="RefSeq" id="WP_154376547.1">
    <property type="nucleotide sequence ID" value="NZ_WKJK01000005.1"/>
</dbReference>
<feature type="transmembrane region" description="Helical" evidence="1">
    <location>
        <begin position="659"/>
        <end position="678"/>
    </location>
</feature>
<evidence type="ECO:0000313" key="5">
    <source>
        <dbReference type="EMBL" id="MRW90771.1"/>
    </source>
</evidence>
<feature type="transmembrane region" description="Helical" evidence="1">
    <location>
        <begin position="772"/>
        <end position="789"/>
    </location>
</feature>
<feature type="transmembrane region" description="Helical" evidence="1">
    <location>
        <begin position="718"/>
        <end position="734"/>
    </location>
</feature>
<evidence type="ECO:0000256" key="1">
    <source>
        <dbReference type="SAM" id="Phobius"/>
    </source>
</evidence>
<dbReference type="Pfam" id="PF12969">
    <property type="entry name" value="DUF3857"/>
    <property type="match status" value="1"/>
</dbReference>
<feature type="chain" id="PRO_5026057164" evidence="2">
    <location>
        <begin position="20"/>
        <end position="790"/>
    </location>
</feature>
<dbReference type="Pfam" id="PF01841">
    <property type="entry name" value="Transglut_core"/>
    <property type="match status" value="1"/>
</dbReference>
<proteinExistence type="predicted"/>
<dbReference type="InterPro" id="IPR024618">
    <property type="entry name" value="DUF3857"/>
</dbReference>
<dbReference type="SUPFAM" id="SSF54001">
    <property type="entry name" value="Cysteine proteinases"/>
    <property type="match status" value="1"/>
</dbReference>
<evidence type="ECO:0000256" key="2">
    <source>
        <dbReference type="SAM" id="SignalP"/>
    </source>
</evidence>
<feature type="signal peptide" evidence="2">
    <location>
        <begin position="1"/>
        <end position="19"/>
    </location>
</feature>
<keyword evidence="1" id="KW-0472">Membrane</keyword>
<dbReference type="Proteomes" id="UP000433309">
    <property type="component" value="Unassembled WGS sequence"/>
</dbReference>
<evidence type="ECO:0000259" key="4">
    <source>
        <dbReference type="Pfam" id="PF12969"/>
    </source>
</evidence>
<keyword evidence="6" id="KW-1185">Reference proteome</keyword>
<evidence type="ECO:0000259" key="3">
    <source>
        <dbReference type="Pfam" id="PF01841"/>
    </source>
</evidence>
<comment type="caution">
    <text evidence="5">The sequence shown here is derived from an EMBL/GenBank/DDBJ whole genome shotgun (WGS) entry which is preliminary data.</text>
</comment>
<name>A0A6I2KY78_9BURK</name>
<protein>
    <submittedName>
        <fullName evidence="5">DUF3857 domain-containing protein</fullName>
    </submittedName>
</protein>
<organism evidence="5 6">
    <name type="scientific">Duganella guangzhouensis</name>
    <dbReference type="NCBI Taxonomy" id="2666084"/>
    <lineage>
        <taxon>Bacteria</taxon>
        <taxon>Pseudomonadati</taxon>
        <taxon>Pseudomonadota</taxon>
        <taxon>Betaproteobacteria</taxon>
        <taxon>Burkholderiales</taxon>
        <taxon>Oxalobacteraceae</taxon>
        <taxon>Telluria group</taxon>
        <taxon>Duganella</taxon>
    </lineage>
</organism>
<accession>A0A6I2KY78</accession>
<dbReference type="Gene3D" id="3.10.620.30">
    <property type="match status" value="1"/>
</dbReference>
<gene>
    <name evidence="5" type="ORF">GJ699_12290</name>
</gene>